<dbReference type="STRING" id="1874317.BKP64_05350"/>
<evidence type="ECO:0000256" key="1">
    <source>
        <dbReference type="SAM" id="Phobius"/>
    </source>
</evidence>
<feature type="transmembrane region" description="Helical" evidence="1">
    <location>
        <begin position="37"/>
        <end position="70"/>
    </location>
</feature>
<dbReference type="AlphaFoldDB" id="A0A1D9GJ58"/>
<keyword evidence="3" id="KW-1185">Reference proteome</keyword>
<keyword evidence="1" id="KW-1133">Transmembrane helix</keyword>
<dbReference type="EMBL" id="CP017715">
    <property type="protein sequence ID" value="AOY87643.1"/>
    <property type="molecule type" value="Genomic_DNA"/>
</dbReference>
<dbReference type="RefSeq" id="WP_070966959.1">
    <property type="nucleotide sequence ID" value="NZ_CP017715.1"/>
</dbReference>
<keyword evidence="1" id="KW-0472">Membrane</keyword>
<dbReference type="OrthoDB" id="9803824at2"/>
<sequence>MNGTGKASRPLGRKALATLTLALLALCGNYLTLPLFFGVGFIFGSIMVMVAVRFLGTLPAVLVAFTGGFIRWPYGDTPMP</sequence>
<protein>
    <submittedName>
        <fullName evidence="2">Uncharacterized protein</fullName>
    </submittedName>
</protein>
<evidence type="ECO:0000313" key="2">
    <source>
        <dbReference type="EMBL" id="AOY87643.1"/>
    </source>
</evidence>
<organism evidence="2 3">
    <name type="scientific">Marinobacter salinus</name>
    <dbReference type="NCBI Taxonomy" id="1874317"/>
    <lineage>
        <taxon>Bacteria</taxon>
        <taxon>Pseudomonadati</taxon>
        <taxon>Pseudomonadota</taxon>
        <taxon>Gammaproteobacteria</taxon>
        <taxon>Pseudomonadales</taxon>
        <taxon>Marinobacteraceae</taxon>
        <taxon>Marinobacter</taxon>
    </lineage>
</organism>
<accession>A0A1D9GJ58</accession>
<name>A0A1D9GJ58_9GAMM</name>
<proteinExistence type="predicted"/>
<dbReference type="KEGG" id="msq:BKP64_05350"/>
<evidence type="ECO:0000313" key="3">
    <source>
        <dbReference type="Proteomes" id="UP000177445"/>
    </source>
</evidence>
<keyword evidence="1" id="KW-0812">Transmembrane</keyword>
<reference evidence="2 3" key="1">
    <citation type="submission" date="2016-10" db="EMBL/GenBank/DDBJ databases">
        <title>Marinobacter salinus sp. nov., a moderately halophilic bacterium isolated from a tidal flat environment.</title>
        <authorList>
            <person name="Park S.-J."/>
        </authorList>
    </citation>
    <scope>NUCLEOTIDE SEQUENCE [LARGE SCALE GENOMIC DNA]</scope>
    <source>
        <strain evidence="2 3">Hb8</strain>
    </source>
</reference>
<dbReference type="Proteomes" id="UP000177445">
    <property type="component" value="Chromosome"/>
</dbReference>
<gene>
    <name evidence="2" type="ORF">BKP64_05350</name>
</gene>